<keyword evidence="2 6" id="KW-0350">Heme biosynthesis</keyword>
<comment type="similarity">
    <text evidence="6 7">Belongs to the ferrochelatase family.</text>
</comment>
<evidence type="ECO:0000313" key="9">
    <source>
        <dbReference type="Proteomes" id="UP000018291"/>
    </source>
</evidence>
<dbReference type="HAMAP" id="MF_00323">
    <property type="entry name" value="Ferrochelatase"/>
    <property type="match status" value="1"/>
</dbReference>
<dbReference type="GO" id="GO:0046872">
    <property type="term" value="F:metal ion binding"/>
    <property type="evidence" value="ECO:0007669"/>
    <property type="project" value="UniProtKB-KW"/>
</dbReference>
<gene>
    <name evidence="8" type="primary">hemH</name>
    <name evidence="6" type="synonym">cpfC</name>
    <name evidence="8" type="ORF">BN381_100024</name>
</gene>
<evidence type="ECO:0000256" key="1">
    <source>
        <dbReference type="ARBA" id="ARBA00023004"/>
    </source>
</evidence>
<dbReference type="EMBL" id="CANL01000002">
    <property type="protein sequence ID" value="CCM62137.1"/>
    <property type="molecule type" value="Genomic_DNA"/>
</dbReference>
<evidence type="ECO:0000256" key="3">
    <source>
        <dbReference type="ARBA" id="ARBA00023239"/>
    </source>
</evidence>
<dbReference type="RefSeq" id="WP_012223282.1">
    <property type="nucleotide sequence ID" value="NZ_HG422565.1"/>
</dbReference>
<feature type="binding site" evidence="6">
    <location>
        <begin position="52"/>
        <end position="53"/>
    </location>
    <ligand>
        <name>Fe-coproporphyrin III</name>
        <dbReference type="ChEBI" id="CHEBI:68438"/>
    </ligand>
</feature>
<dbReference type="OrthoDB" id="9776380at2"/>
<dbReference type="CDD" id="cd00419">
    <property type="entry name" value="Ferrochelatase_C"/>
    <property type="match status" value="1"/>
</dbReference>
<evidence type="ECO:0000256" key="7">
    <source>
        <dbReference type="RuleBase" id="RU004185"/>
    </source>
</evidence>
<dbReference type="AlphaFoldDB" id="R4Z0I5"/>
<evidence type="ECO:0000256" key="4">
    <source>
        <dbReference type="ARBA" id="ARBA00023244"/>
    </source>
</evidence>
<protein>
    <recommendedName>
        <fullName evidence="6">Coproporphyrin III ferrochelatase</fullName>
        <ecNumber evidence="6">4.99.1.9</ecNumber>
    </recommendedName>
</protein>
<dbReference type="InterPro" id="IPR001015">
    <property type="entry name" value="Ferrochelatase"/>
</dbReference>
<keyword evidence="1 6" id="KW-0408">Iron</keyword>
<sequence>MHPVTNESDARRGALIMAYGSPESPDQIEEYYTHIRRGRPPTEEALADLVGRYEALGGTSTLRRRTADQVGAITLSLQQDQPGRWASALGQKHAAPFVEDGVAHLLDVGVSDIVGLVLAPHYSAASVGQYHDRARAACSAAGIGYAAIHSWWSLDAYRDFMARQLSACLAAMPTNTKVLVTAHSLPLRVLDGDPYVEGLTASATAIAGAAGLDAARWTLGWQSAGRTPEPWAGPDVLEQLRTLAEDGHTEGVLVVPQGFTSDHLEVAYDLDIEAARLAGSLGLAFARTAVVNDDRSVMAELAELIHDQVAESGLPGEALET</sequence>
<dbReference type="HOGENOM" id="CLU_018884_2_1_11"/>
<keyword evidence="4 6" id="KW-0627">Porphyrin biosynthesis</keyword>
<organism evidence="8 9">
    <name type="scientific">Candidatus Neomicrothrix parvicella RN1</name>
    <dbReference type="NCBI Taxonomy" id="1229780"/>
    <lineage>
        <taxon>Bacteria</taxon>
        <taxon>Bacillati</taxon>
        <taxon>Actinomycetota</taxon>
        <taxon>Acidimicrobiia</taxon>
        <taxon>Acidimicrobiales</taxon>
        <taxon>Microthrixaceae</taxon>
        <taxon>Candidatus Neomicrothrix</taxon>
    </lineage>
</organism>
<keyword evidence="9" id="KW-1185">Reference proteome</keyword>
<feature type="binding site" evidence="6">
    <location>
        <position position="183"/>
    </location>
    <ligand>
        <name>Fe(2+)</name>
        <dbReference type="ChEBI" id="CHEBI:29033"/>
    </ligand>
</feature>
<comment type="subcellular location">
    <subcellularLocation>
        <location evidence="6">Cytoplasm</location>
    </subcellularLocation>
</comment>
<evidence type="ECO:0000256" key="6">
    <source>
        <dbReference type="HAMAP-Rule" id="MF_00323"/>
    </source>
</evidence>
<feature type="binding site" evidence="6">
    <location>
        <position position="36"/>
    </location>
    <ligand>
        <name>Fe-coproporphyrin III</name>
        <dbReference type="ChEBI" id="CHEBI:68438"/>
    </ligand>
</feature>
<dbReference type="GO" id="GO:0004325">
    <property type="term" value="F:ferrochelatase activity"/>
    <property type="evidence" value="ECO:0007669"/>
    <property type="project" value="UniProtKB-UniRule"/>
</dbReference>
<comment type="function">
    <text evidence="6">Involved in coproporphyrin-dependent heme b biosynthesis. Catalyzes the insertion of ferrous iron into coproporphyrin III to form Fe-coproporphyrin III.</text>
</comment>
<dbReference type="PANTHER" id="PTHR11108:SF1">
    <property type="entry name" value="FERROCHELATASE, MITOCHONDRIAL"/>
    <property type="match status" value="1"/>
</dbReference>
<feature type="binding site" evidence="6">
    <location>
        <position position="130"/>
    </location>
    <ligand>
        <name>Fe-coproporphyrin III</name>
        <dbReference type="ChEBI" id="CHEBI:68438"/>
    </ligand>
</feature>
<dbReference type="EC" id="4.99.1.9" evidence="6"/>
<dbReference type="GO" id="GO:0005737">
    <property type="term" value="C:cytoplasm"/>
    <property type="evidence" value="ECO:0007669"/>
    <property type="project" value="UniProtKB-SubCell"/>
</dbReference>
<dbReference type="GO" id="GO:0006783">
    <property type="term" value="P:heme biosynthetic process"/>
    <property type="evidence" value="ECO:0007669"/>
    <property type="project" value="UniProtKB-UniRule"/>
</dbReference>
<evidence type="ECO:0000256" key="2">
    <source>
        <dbReference type="ARBA" id="ARBA00023133"/>
    </source>
</evidence>
<dbReference type="UniPathway" id="UPA00252"/>
<evidence type="ECO:0000313" key="8">
    <source>
        <dbReference type="EMBL" id="CCM62137.1"/>
    </source>
</evidence>
<accession>R4Z0I5</accession>
<evidence type="ECO:0000256" key="5">
    <source>
        <dbReference type="ARBA" id="ARBA00024536"/>
    </source>
</evidence>
<feature type="binding site" description="axial binding residue" evidence="6">
    <location>
        <position position="19"/>
    </location>
    <ligand>
        <name>Fe-coproporphyrin III</name>
        <dbReference type="ChEBI" id="CHEBI:68438"/>
    </ligand>
    <ligandPart>
        <name>Fe</name>
        <dbReference type="ChEBI" id="CHEBI:18248"/>
    </ligandPart>
</feature>
<reference evidence="8 9" key="1">
    <citation type="journal article" date="2013" name="ISME J.">
        <title>Metabolic model for the filamentous 'Candidatus Microthrix parvicella' based on genomic and metagenomic analyses.</title>
        <authorList>
            <person name="Jon McIlroy S."/>
            <person name="Kristiansen R."/>
            <person name="Albertsen M."/>
            <person name="Michael Karst S."/>
            <person name="Rossetti S."/>
            <person name="Lund Nielsen J."/>
            <person name="Tandoi V."/>
            <person name="James Seviour R."/>
            <person name="Nielsen P.H."/>
        </authorList>
    </citation>
    <scope>NUCLEOTIDE SEQUENCE [LARGE SCALE GENOMIC DNA]</scope>
    <source>
        <strain evidence="8 9">RN1</strain>
    </source>
</reference>
<dbReference type="Gene3D" id="3.40.50.1400">
    <property type="match status" value="2"/>
</dbReference>
<name>R4Z0I5_9ACTN</name>
<feature type="binding site" evidence="6">
    <location>
        <position position="265"/>
    </location>
    <ligand>
        <name>Fe(2+)</name>
        <dbReference type="ChEBI" id="CHEBI:29033"/>
    </ligand>
</feature>
<comment type="caution">
    <text evidence="8">The sequence shown here is derived from an EMBL/GenBank/DDBJ whole genome shotgun (WGS) entry which is preliminary data.</text>
</comment>
<dbReference type="NCBIfam" id="TIGR00109">
    <property type="entry name" value="hemH"/>
    <property type="match status" value="1"/>
</dbReference>
<dbReference type="Proteomes" id="UP000018291">
    <property type="component" value="Unassembled WGS sequence"/>
</dbReference>
<dbReference type="SUPFAM" id="SSF53800">
    <property type="entry name" value="Chelatase"/>
    <property type="match status" value="1"/>
</dbReference>
<keyword evidence="6" id="KW-0963">Cytoplasm</keyword>
<dbReference type="PANTHER" id="PTHR11108">
    <property type="entry name" value="FERROCHELATASE"/>
    <property type="match status" value="1"/>
</dbReference>
<feature type="binding site" evidence="6">
    <location>
        <position position="60"/>
    </location>
    <ligand>
        <name>Fe-coproporphyrin III</name>
        <dbReference type="ChEBI" id="CHEBI:68438"/>
    </ligand>
</feature>
<dbReference type="eggNOG" id="COG0276">
    <property type="taxonomic scope" value="Bacteria"/>
</dbReference>
<dbReference type="InterPro" id="IPR033644">
    <property type="entry name" value="Ferrochelatase_C"/>
</dbReference>
<comment type="catalytic activity">
    <reaction evidence="5">
        <text>Fe-coproporphyrin III + 2 H(+) = coproporphyrin III + Fe(2+)</text>
        <dbReference type="Rhea" id="RHEA:49572"/>
        <dbReference type="ChEBI" id="CHEBI:15378"/>
        <dbReference type="ChEBI" id="CHEBI:29033"/>
        <dbReference type="ChEBI" id="CHEBI:68438"/>
        <dbReference type="ChEBI" id="CHEBI:131725"/>
        <dbReference type="EC" id="4.99.1.9"/>
    </reaction>
    <physiologicalReaction direction="right-to-left" evidence="5">
        <dbReference type="Rhea" id="RHEA:49574"/>
    </physiologicalReaction>
</comment>
<dbReference type="Pfam" id="PF00762">
    <property type="entry name" value="Ferrochelatase"/>
    <property type="match status" value="1"/>
</dbReference>
<dbReference type="STRING" id="1229780.BN381_100024"/>
<keyword evidence="3 6" id="KW-0456">Lyase</keyword>
<comment type="pathway">
    <text evidence="6">Porphyrin-containing compound metabolism; protoheme biosynthesis.</text>
</comment>
<keyword evidence="6" id="KW-0479">Metal-binding</keyword>
<proteinExistence type="inferred from homology"/>